<dbReference type="Ensembl" id="ENSGWIT00000023282.1">
    <property type="protein sequence ID" value="ENSGWIP00000021221.1"/>
    <property type="gene ID" value="ENSGWIG00000011473.1"/>
</dbReference>
<evidence type="ECO:0000256" key="9">
    <source>
        <dbReference type="RuleBase" id="RU362112"/>
    </source>
</evidence>
<dbReference type="Pfam" id="PF00354">
    <property type="entry name" value="Pentaxin"/>
    <property type="match status" value="1"/>
</dbReference>
<proteinExistence type="inferred from homology"/>
<keyword evidence="2" id="KW-0964">Secreted</keyword>
<evidence type="ECO:0000256" key="4">
    <source>
        <dbReference type="ARBA" id="ARBA00022729"/>
    </source>
</evidence>
<evidence type="ECO:0000256" key="7">
    <source>
        <dbReference type="ARBA" id="ARBA00038102"/>
    </source>
</evidence>
<reference evidence="11" key="3">
    <citation type="submission" date="2025-09" db="UniProtKB">
        <authorList>
            <consortium name="Ensembl"/>
        </authorList>
    </citation>
    <scope>IDENTIFICATION</scope>
</reference>
<feature type="chain" id="PRO_5034249477" description="Pentraxin family member" evidence="9">
    <location>
        <begin position="17"/>
        <end position="224"/>
    </location>
</feature>
<name>A0A8C5EHW1_GOUWI</name>
<dbReference type="InterPro" id="IPR013320">
    <property type="entry name" value="ConA-like_dom_sf"/>
</dbReference>
<evidence type="ECO:0000256" key="1">
    <source>
        <dbReference type="ARBA" id="ARBA00004613"/>
    </source>
</evidence>
<gene>
    <name evidence="11" type="primary">LOC114477401</name>
</gene>
<keyword evidence="4 9" id="KW-0732">Signal</keyword>
<dbReference type="GO" id="GO:0005576">
    <property type="term" value="C:extracellular region"/>
    <property type="evidence" value="ECO:0007669"/>
    <property type="project" value="UniProtKB-SubCell"/>
</dbReference>
<comment type="cofactor">
    <cofactor evidence="9">
        <name>Ca(2+)</name>
        <dbReference type="ChEBI" id="CHEBI:29108"/>
    </cofactor>
    <text evidence="9">Binds 2 calcium ions per subunit.</text>
</comment>
<dbReference type="Proteomes" id="UP000694680">
    <property type="component" value="Chromosome 16"/>
</dbReference>
<dbReference type="Gene3D" id="2.60.120.200">
    <property type="match status" value="1"/>
</dbReference>
<comment type="similarity">
    <text evidence="7 9">Belongs to the pentraxin family.</text>
</comment>
<evidence type="ECO:0000256" key="5">
    <source>
        <dbReference type="ARBA" id="ARBA00022837"/>
    </source>
</evidence>
<dbReference type="PRINTS" id="PR00895">
    <property type="entry name" value="PENTAXIN"/>
</dbReference>
<evidence type="ECO:0000313" key="11">
    <source>
        <dbReference type="Ensembl" id="ENSGWIP00000021221.1"/>
    </source>
</evidence>
<dbReference type="SUPFAM" id="SSF49899">
    <property type="entry name" value="Concanavalin A-like lectins/glucanases"/>
    <property type="match status" value="1"/>
</dbReference>
<dbReference type="PANTHER" id="PTHR45869:SF7">
    <property type="entry name" value="C-REACTIVE PROTEIN"/>
    <property type="match status" value="1"/>
</dbReference>
<comment type="subunit">
    <text evidence="9">Homopentamer. Pentaxin (or pentraxin) have a discoid arrangement of 5 non-covalently bound subunits.</text>
</comment>
<evidence type="ECO:0000256" key="3">
    <source>
        <dbReference type="ARBA" id="ARBA00022723"/>
    </source>
</evidence>
<sequence>MKLLFVLVMLTAEAAGVEDLSGKMFTFPVKNNKAHVRLNTNKESFNAVTVCHRSFTDLTRNHVLFSMSTNSIPNEFLIFWGGALKELEAHIKDQKLKYQGLNYKPYTWHSICTTWDSVSGLVQMWFNGQPLIWKFVISGREMTGTPIIILGQEQDSHGGGFDSTEAFMGMMSDVHMWDYTLSTCEIQKYMDELNFTPGNVLNWRAMDYQITDRVVLEDKIQLCH</sequence>
<keyword evidence="5 9" id="KW-0106">Calcium</keyword>
<keyword evidence="6" id="KW-1015">Disulfide bond</keyword>
<protein>
    <recommendedName>
        <fullName evidence="9">Pentraxin family member</fullName>
    </recommendedName>
</protein>
<dbReference type="InterPro" id="IPR001759">
    <property type="entry name" value="PTX_dom"/>
</dbReference>
<evidence type="ECO:0000256" key="8">
    <source>
        <dbReference type="PROSITE-ProRule" id="PRU01172"/>
    </source>
</evidence>
<comment type="subcellular location">
    <subcellularLocation>
        <location evidence="1 9">Secreted</location>
    </subcellularLocation>
</comment>
<dbReference type="SMART" id="SM00159">
    <property type="entry name" value="PTX"/>
    <property type="match status" value="1"/>
</dbReference>
<dbReference type="GO" id="GO:0046872">
    <property type="term" value="F:metal ion binding"/>
    <property type="evidence" value="ECO:0007669"/>
    <property type="project" value="UniProtKB-KW"/>
</dbReference>
<feature type="domain" description="Pentraxin (PTX)" evidence="10">
    <location>
        <begin position="21"/>
        <end position="222"/>
    </location>
</feature>
<evidence type="ECO:0000256" key="2">
    <source>
        <dbReference type="ARBA" id="ARBA00022525"/>
    </source>
</evidence>
<feature type="signal peptide" evidence="9">
    <location>
        <begin position="1"/>
        <end position="16"/>
    </location>
</feature>
<dbReference type="PROSITE" id="PS51828">
    <property type="entry name" value="PTX_2"/>
    <property type="match status" value="1"/>
</dbReference>
<reference evidence="11" key="1">
    <citation type="submission" date="2020-06" db="EMBL/GenBank/DDBJ databases">
        <authorList>
            <consortium name="Wellcome Sanger Institute Data Sharing"/>
        </authorList>
    </citation>
    <scope>NUCLEOTIDE SEQUENCE [LARGE SCALE GENOMIC DNA]</scope>
</reference>
<reference evidence="11" key="2">
    <citation type="submission" date="2025-08" db="UniProtKB">
        <authorList>
            <consortium name="Ensembl"/>
        </authorList>
    </citation>
    <scope>IDENTIFICATION</scope>
</reference>
<evidence type="ECO:0000256" key="6">
    <source>
        <dbReference type="ARBA" id="ARBA00023157"/>
    </source>
</evidence>
<accession>A0A8C5EHW1</accession>
<keyword evidence="12" id="KW-1185">Reference proteome</keyword>
<organism evidence="11 12">
    <name type="scientific">Gouania willdenowi</name>
    <name type="common">Blunt-snouted clingfish</name>
    <name type="synonym">Lepadogaster willdenowi</name>
    <dbReference type="NCBI Taxonomy" id="441366"/>
    <lineage>
        <taxon>Eukaryota</taxon>
        <taxon>Metazoa</taxon>
        <taxon>Chordata</taxon>
        <taxon>Craniata</taxon>
        <taxon>Vertebrata</taxon>
        <taxon>Euteleostomi</taxon>
        <taxon>Actinopterygii</taxon>
        <taxon>Neopterygii</taxon>
        <taxon>Teleostei</taxon>
        <taxon>Neoteleostei</taxon>
        <taxon>Acanthomorphata</taxon>
        <taxon>Ovalentaria</taxon>
        <taxon>Blenniimorphae</taxon>
        <taxon>Blenniiformes</taxon>
        <taxon>Gobiesocoidei</taxon>
        <taxon>Gobiesocidae</taxon>
        <taxon>Gobiesocinae</taxon>
        <taxon>Gouania</taxon>
    </lineage>
</organism>
<dbReference type="OrthoDB" id="547680at2759"/>
<dbReference type="InterPro" id="IPR051005">
    <property type="entry name" value="Pentraxin_domain"/>
</dbReference>
<dbReference type="AlphaFoldDB" id="A0A8C5EHW1"/>
<evidence type="ECO:0000259" key="10">
    <source>
        <dbReference type="PROSITE" id="PS51828"/>
    </source>
</evidence>
<evidence type="ECO:0000313" key="12">
    <source>
        <dbReference type="Proteomes" id="UP000694680"/>
    </source>
</evidence>
<keyword evidence="3 9" id="KW-0479">Metal-binding</keyword>
<comment type="caution">
    <text evidence="8">Lacks conserved residue(s) required for the propagation of feature annotation.</text>
</comment>
<dbReference type="PANTHER" id="PTHR45869">
    <property type="entry name" value="C-REACTIVE PROTEIN-RELATED"/>
    <property type="match status" value="1"/>
</dbReference>